<proteinExistence type="predicted"/>
<name>A0A916K753_9BACL</name>
<keyword evidence="1" id="KW-0472">Membrane</keyword>
<protein>
    <recommendedName>
        <fullName evidence="4">Divergent PAP2 family protein</fullName>
    </recommendedName>
</protein>
<feature type="transmembrane region" description="Helical" evidence="1">
    <location>
        <begin position="44"/>
        <end position="65"/>
    </location>
</feature>
<dbReference type="InterPro" id="IPR003832">
    <property type="entry name" value="DUF212"/>
</dbReference>
<dbReference type="PANTHER" id="PTHR31446:SF39">
    <property type="entry name" value="ACID PHOSPHATASE_VANADIUM-DEPENDENT HALOPEROXIDASE-RELATED PROTEIN"/>
    <property type="match status" value="1"/>
</dbReference>
<keyword evidence="1" id="KW-0812">Transmembrane</keyword>
<evidence type="ECO:0008006" key="4">
    <source>
        <dbReference type="Google" id="ProtNLM"/>
    </source>
</evidence>
<keyword evidence="1" id="KW-1133">Transmembrane helix</keyword>
<evidence type="ECO:0000313" key="3">
    <source>
        <dbReference type="Proteomes" id="UP000693672"/>
    </source>
</evidence>
<evidence type="ECO:0000256" key="1">
    <source>
        <dbReference type="SAM" id="Phobius"/>
    </source>
</evidence>
<dbReference type="PANTHER" id="PTHR31446">
    <property type="entry name" value="ACID PHOSPHATASE/VANADIUM-DEPENDENT HALOPEROXIDASE-RELATED PROTEIN"/>
    <property type="match status" value="1"/>
</dbReference>
<dbReference type="Proteomes" id="UP000693672">
    <property type="component" value="Unassembled WGS sequence"/>
</dbReference>
<reference evidence="2" key="1">
    <citation type="submission" date="2021-06" db="EMBL/GenBank/DDBJ databases">
        <authorList>
            <person name="Criscuolo A."/>
        </authorList>
    </citation>
    <scope>NUCLEOTIDE SEQUENCE</scope>
    <source>
        <strain evidence="2">CIP111600</strain>
    </source>
</reference>
<dbReference type="RefSeq" id="WP_218093749.1">
    <property type="nucleotide sequence ID" value="NZ_CAJVAS010000019.1"/>
</dbReference>
<feature type="transmembrane region" description="Helical" evidence="1">
    <location>
        <begin position="12"/>
        <end position="32"/>
    </location>
</feature>
<comment type="caution">
    <text evidence="2">The sequence shown here is derived from an EMBL/GenBank/DDBJ whole genome shotgun (WGS) entry which is preliminary data.</text>
</comment>
<dbReference type="AlphaFoldDB" id="A0A916K753"/>
<keyword evidence="3" id="KW-1185">Reference proteome</keyword>
<sequence length="152" mass="16400">MELVEWDLYSGLLYPALPFIAWLVSGTLKYAVNRIRHGREARRLIGNGGFPSTHTSVVSSVAMLIGFDQGWVTPLFGLAVAVTYIVIIDALGIRRALGEHARRINAMLEESGNGSRSEGGRLRERQGHTRAEVLGGLAVGTLLGWAASVVMG</sequence>
<gene>
    <name evidence="2" type="ORF">PAESOLCIP111_04021</name>
</gene>
<dbReference type="Pfam" id="PF02681">
    <property type="entry name" value="DUF212"/>
    <property type="match status" value="1"/>
</dbReference>
<accession>A0A916K753</accession>
<evidence type="ECO:0000313" key="2">
    <source>
        <dbReference type="EMBL" id="CAG7639214.1"/>
    </source>
</evidence>
<feature type="transmembrane region" description="Helical" evidence="1">
    <location>
        <begin position="71"/>
        <end position="93"/>
    </location>
</feature>
<feature type="transmembrane region" description="Helical" evidence="1">
    <location>
        <begin position="131"/>
        <end position="151"/>
    </location>
</feature>
<dbReference type="EMBL" id="CAJVAS010000019">
    <property type="protein sequence ID" value="CAG7639214.1"/>
    <property type="molecule type" value="Genomic_DNA"/>
</dbReference>
<organism evidence="2 3">
    <name type="scientific">Paenibacillus solanacearum</name>
    <dbReference type="NCBI Taxonomy" id="2048548"/>
    <lineage>
        <taxon>Bacteria</taxon>
        <taxon>Bacillati</taxon>
        <taxon>Bacillota</taxon>
        <taxon>Bacilli</taxon>
        <taxon>Bacillales</taxon>
        <taxon>Paenibacillaceae</taxon>
        <taxon>Paenibacillus</taxon>
    </lineage>
</organism>